<feature type="region of interest" description="Disordered" evidence="1">
    <location>
        <begin position="635"/>
        <end position="701"/>
    </location>
</feature>
<dbReference type="OrthoDB" id="10028852at2759"/>
<feature type="compositionally biased region" description="Pro residues" evidence="1">
    <location>
        <begin position="137"/>
        <end position="147"/>
    </location>
</feature>
<dbReference type="STRING" id="53468.A0A0R3UMB3"/>
<evidence type="ECO:0000313" key="3">
    <source>
        <dbReference type="Proteomes" id="UP000267029"/>
    </source>
</evidence>
<name>A0A0R3UMB3_MESCO</name>
<proteinExistence type="predicted"/>
<feature type="compositionally biased region" description="Polar residues" evidence="1">
    <location>
        <begin position="750"/>
        <end position="767"/>
    </location>
</feature>
<feature type="compositionally biased region" description="Low complexity" evidence="1">
    <location>
        <begin position="724"/>
        <end position="734"/>
    </location>
</feature>
<dbReference type="GO" id="GO:1903723">
    <property type="term" value="P:negative regulation of centriole elongation"/>
    <property type="evidence" value="ECO:0007669"/>
    <property type="project" value="TreeGrafter"/>
</dbReference>
<dbReference type="GO" id="GO:0005814">
    <property type="term" value="C:centriole"/>
    <property type="evidence" value="ECO:0007669"/>
    <property type="project" value="InterPro"/>
</dbReference>
<feature type="region of interest" description="Disordered" evidence="1">
    <location>
        <begin position="745"/>
        <end position="767"/>
    </location>
</feature>
<feature type="region of interest" description="Disordered" evidence="1">
    <location>
        <begin position="1"/>
        <end position="40"/>
    </location>
</feature>
<dbReference type="GO" id="GO:0032053">
    <property type="term" value="P:ciliary basal body organization"/>
    <property type="evidence" value="ECO:0007669"/>
    <property type="project" value="TreeGrafter"/>
</dbReference>
<feature type="region of interest" description="Disordered" evidence="1">
    <location>
        <begin position="479"/>
        <end position="555"/>
    </location>
</feature>
<feature type="compositionally biased region" description="Polar residues" evidence="1">
    <location>
        <begin position="1"/>
        <end position="15"/>
    </location>
</feature>
<keyword evidence="3" id="KW-1185">Reference proteome</keyword>
<feature type="compositionally biased region" description="Low complexity" evidence="1">
    <location>
        <begin position="520"/>
        <end position="535"/>
    </location>
</feature>
<dbReference type="PANTHER" id="PTHR13594">
    <property type="entry name" value="CENTRIOLAR COILED-COIL PROTEIN OF 110 KDA"/>
    <property type="match status" value="1"/>
</dbReference>
<dbReference type="GO" id="GO:0007099">
    <property type="term" value="P:centriole replication"/>
    <property type="evidence" value="ECO:0007669"/>
    <property type="project" value="InterPro"/>
</dbReference>
<dbReference type="AlphaFoldDB" id="A0A0R3UMB3"/>
<feature type="region of interest" description="Disordered" evidence="1">
    <location>
        <begin position="782"/>
        <end position="817"/>
    </location>
</feature>
<protein>
    <submittedName>
        <fullName evidence="2">Uncharacterized protein</fullName>
    </submittedName>
</protein>
<reference evidence="2 3" key="1">
    <citation type="submission" date="2018-10" db="EMBL/GenBank/DDBJ databases">
        <authorList>
            <consortium name="Pathogen Informatics"/>
        </authorList>
    </citation>
    <scope>NUCLEOTIDE SEQUENCE [LARGE SCALE GENOMIC DNA]</scope>
</reference>
<dbReference type="GO" id="GO:0032465">
    <property type="term" value="P:regulation of cytokinesis"/>
    <property type="evidence" value="ECO:0007669"/>
    <property type="project" value="InterPro"/>
</dbReference>
<feature type="compositionally biased region" description="Basic and acidic residues" evidence="1">
    <location>
        <begin position="798"/>
        <end position="816"/>
    </location>
</feature>
<accession>A0A0R3UMB3</accession>
<feature type="compositionally biased region" description="Low complexity" evidence="1">
    <location>
        <begin position="215"/>
        <end position="244"/>
    </location>
</feature>
<dbReference type="EMBL" id="UXSR01005588">
    <property type="protein sequence ID" value="VDD82877.1"/>
    <property type="molecule type" value="Genomic_DNA"/>
</dbReference>
<organism evidence="2 3">
    <name type="scientific">Mesocestoides corti</name>
    <name type="common">Flatworm</name>
    <dbReference type="NCBI Taxonomy" id="53468"/>
    <lineage>
        <taxon>Eukaryota</taxon>
        <taxon>Metazoa</taxon>
        <taxon>Spiralia</taxon>
        <taxon>Lophotrochozoa</taxon>
        <taxon>Platyhelminthes</taxon>
        <taxon>Cestoda</taxon>
        <taxon>Eucestoda</taxon>
        <taxon>Cyclophyllidea</taxon>
        <taxon>Mesocestoididae</taxon>
        <taxon>Mesocestoides</taxon>
    </lineage>
</organism>
<feature type="compositionally biased region" description="Pro residues" evidence="1">
    <location>
        <begin position="163"/>
        <end position="173"/>
    </location>
</feature>
<dbReference type="PRINTS" id="PR01217">
    <property type="entry name" value="PRICHEXTENSN"/>
</dbReference>
<evidence type="ECO:0000313" key="2">
    <source>
        <dbReference type="EMBL" id="VDD82877.1"/>
    </source>
</evidence>
<dbReference type="Proteomes" id="UP000267029">
    <property type="component" value="Unassembled WGS sequence"/>
</dbReference>
<dbReference type="PANTHER" id="PTHR13594:SF1">
    <property type="entry name" value="CENTRIOLAR COILED-COIL PROTEIN OF 110 KDA"/>
    <property type="match status" value="1"/>
</dbReference>
<feature type="region of interest" description="Disordered" evidence="1">
    <location>
        <begin position="715"/>
        <end position="734"/>
    </location>
</feature>
<sequence>MTSPHDTQVVSPKSSTNRKKLLTLNRPQHCPPPCEPSQSDRLRNFIDEEAQEMAVELQLLNLGPRASQDVLATLKKHLMQGIRNYSDYHSENCSFEKSGPQTPPLAETSPLPDPWRLLLNPPEACSSTPPRSRTPDPSVPPCPPDCTPDPRASNSRQVHFSSSPPPPPPPTAPSPRHRSAPCSPDPCPTFYLVPPPYPYSPIPLQCCVPFSSTVPSSPRATQTTPPTPSPSRQFRTSTTQTHTSAFRNRTSPSPKPFRLDPPSSHASRFGAISPPRYVPINHASLFPSLFEPRPYWVASCDPVEDARSLEEAKLLRKAELCRANRRYLELRISMSALSQLPLPNVHVSSLESQAGSALSFKTCSRGSLQAYNPVVRRGFIRLSAHFRGKLTRDLLATERVVELIRTIKDTAQLLLTFHTPNSSKLSQEEKHLVSRLHCQLKTSLFRLHEMFFVWSPGDRICALRNSTKWRAANHYTPLDRCRRTGSPPVPALATSLPSPRPRCEPESCLPSRPRHTSRLSSRICPPTSPSSTPTPRRTRPSAGRQADSRQPGQQVASADAVRFIAVVFALSSSLASSSALAGRLLLCPRFRQCLLRSCRELNHRPPPIGEQPDCVKALFCAPSCGDLQQRLSVQRGHGSGPALRVRPVPAGDVSPGGDVRAGGAKEDEAGPEQVQVQADVATRGPGRRPTAPLQGHNGDGVLLPRRKRKIARLPGVTGAAPQAPSRCLLSSPSLLPRKHRRFPTAPVNHTCPSVESQSPQKQCLSGRSPQCCSADRVSLQQWTTNINNQPPDARLPARRREPRAESRKSARNDSAPRARLWCTSVRRLVTTTTTNTATATAANTTATVATTNTTTAVVTTTITNTATTIASTATVANTTAATTTAFDLPDSRETSWTLNLPSGTHRLVTASSDESIPGLGFAIGGTVKAPSKMSFLRIAIPSMRSTRVDLTQGNPPKQDRQPLRRRISFNGLSRLKPSLSMVTPLFFSLLVPRLNKPFCRKGEFHLIDLDSPWPIEFARHLSDAIGCVCRVFAPVTATPAICVPDVHKVGAGVVAVSDGTKHRIVDGRPNLWPQQGFATVDTLEVLPRQPQSINTVVTRVNFPTNVYTVLPSLSDSSPFVGQTRMNSCVCLPANLLPLR</sequence>
<feature type="region of interest" description="Disordered" evidence="1">
    <location>
        <begin position="93"/>
        <end position="180"/>
    </location>
</feature>
<dbReference type="InterPro" id="IPR033207">
    <property type="entry name" value="CCP110"/>
</dbReference>
<evidence type="ECO:0000256" key="1">
    <source>
        <dbReference type="SAM" id="MobiDB-lite"/>
    </source>
</evidence>
<gene>
    <name evidence="2" type="ORF">MCOS_LOCUS8880</name>
</gene>
<feature type="region of interest" description="Disordered" evidence="1">
    <location>
        <begin position="213"/>
        <end position="268"/>
    </location>
</feature>